<organism evidence="1 2">
    <name type="scientific">Avena sativa</name>
    <name type="common">Oat</name>
    <dbReference type="NCBI Taxonomy" id="4498"/>
    <lineage>
        <taxon>Eukaryota</taxon>
        <taxon>Viridiplantae</taxon>
        <taxon>Streptophyta</taxon>
        <taxon>Embryophyta</taxon>
        <taxon>Tracheophyta</taxon>
        <taxon>Spermatophyta</taxon>
        <taxon>Magnoliopsida</taxon>
        <taxon>Liliopsida</taxon>
        <taxon>Poales</taxon>
        <taxon>Poaceae</taxon>
        <taxon>BOP clade</taxon>
        <taxon>Pooideae</taxon>
        <taxon>Poodae</taxon>
        <taxon>Poeae</taxon>
        <taxon>Poeae Chloroplast Group 1 (Aveneae type)</taxon>
        <taxon>Aveninae</taxon>
        <taxon>Avena</taxon>
    </lineage>
</organism>
<reference evidence="1" key="1">
    <citation type="submission" date="2021-05" db="EMBL/GenBank/DDBJ databases">
        <authorList>
            <person name="Scholz U."/>
            <person name="Mascher M."/>
            <person name="Fiebig A."/>
        </authorList>
    </citation>
    <scope>NUCLEOTIDE SEQUENCE [LARGE SCALE GENOMIC DNA]</scope>
</reference>
<keyword evidence="2" id="KW-1185">Reference proteome</keyword>
<name>A0ACD5TYE9_AVESA</name>
<reference evidence="1" key="2">
    <citation type="submission" date="2025-09" db="UniProtKB">
        <authorList>
            <consortium name="EnsemblPlants"/>
        </authorList>
    </citation>
    <scope>IDENTIFICATION</scope>
</reference>
<proteinExistence type="predicted"/>
<accession>A0ACD5TYE9</accession>
<protein>
    <submittedName>
        <fullName evidence="1">Uncharacterized protein</fullName>
    </submittedName>
</protein>
<evidence type="ECO:0000313" key="1">
    <source>
        <dbReference type="EnsemblPlants" id="AVESA.00010b.r2.1DG0145640.1.CDS"/>
    </source>
</evidence>
<evidence type="ECO:0000313" key="2">
    <source>
        <dbReference type="Proteomes" id="UP001732700"/>
    </source>
</evidence>
<sequence length="421" mass="45628">MRSPFLPVAIKLQLSPLGGALVISKLQLGPVRAQLQLQVKVPPFLLSYKAHKRSIALEADDSKCSTSSIAIMEVLLLLATILLLVASREAKPLVPAMVIFGDSMVDMGNNNYLDSIGKANAPPYGRDFKDHVATGRYCNGKLPIDIIAERLGFSSYPAAYLSPQASGQNLLTGVNFASGGSGFYDDAPFKSQYITLTQQLENFQEYRSKLAVVAGSSDKAQSIVSNALYIICTGSNDFHLNYYIDPVLLSTLTYDEYCDRLIVIFKNTIAELYDAGARRIGVLTVPPMGCFPVAITLAGLGTGRCVPWLNINAQRFNGKMSAAVDDLSERYQDLKIAHLDIYTPIYGLVTSPGSQGFTEARRGCCGTGTFEFGVLDCNARTVGTCPDATTYVFWDAAHPTETSNQIIADYLLAHGINDLVT</sequence>
<dbReference type="Proteomes" id="UP001732700">
    <property type="component" value="Chromosome 1D"/>
</dbReference>
<dbReference type="EnsemblPlants" id="AVESA.00010b.r2.1DG0145640.1">
    <property type="protein sequence ID" value="AVESA.00010b.r2.1DG0145640.1.CDS"/>
    <property type="gene ID" value="AVESA.00010b.r2.1DG0145640"/>
</dbReference>